<comment type="caution">
    <text evidence="1">The sequence shown here is derived from an EMBL/GenBank/DDBJ whole genome shotgun (WGS) entry which is preliminary data.</text>
</comment>
<dbReference type="Proteomes" id="UP000499080">
    <property type="component" value="Unassembled WGS sequence"/>
</dbReference>
<organism evidence="1 2">
    <name type="scientific">Araneus ventricosus</name>
    <name type="common">Orbweaver spider</name>
    <name type="synonym">Epeira ventricosa</name>
    <dbReference type="NCBI Taxonomy" id="182803"/>
    <lineage>
        <taxon>Eukaryota</taxon>
        <taxon>Metazoa</taxon>
        <taxon>Ecdysozoa</taxon>
        <taxon>Arthropoda</taxon>
        <taxon>Chelicerata</taxon>
        <taxon>Arachnida</taxon>
        <taxon>Araneae</taxon>
        <taxon>Araneomorphae</taxon>
        <taxon>Entelegynae</taxon>
        <taxon>Araneoidea</taxon>
        <taxon>Araneidae</taxon>
        <taxon>Araneus</taxon>
    </lineage>
</organism>
<evidence type="ECO:0000313" key="1">
    <source>
        <dbReference type="EMBL" id="GBL61938.1"/>
    </source>
</evidence>
<sequence>MAYLFAKGVKKCDLFRLAYELSLPIIPNMTLLELMKLILRSDNYDEEETRDILDIVRGEREDAEKWERLGGRPATSIKELFYCGTKGYQTDTDNDLAPNLLIELGLEKNSVKLTANEILSLVYASEAFDCKTDAKSEMIQNLNRKVVGIRIPELCSEVNNDLISENNLVSTQAEKLHELVVKEISETLNVENIPLKINDDCKNDFYQKRNSSSETISEMIGVDKQIDETDCTKNLRNLANATIYTSHEIDYSEDKLSVQEELDVSKGSENSDEHELSSTNDKICCRNHKMHESELKGICLESEVIRGKHHPLVFKIYLPFDTRERPPCYLIFEVNMRLLFEHWLDPGEENNAINLNEI</sequence>
<keyword evidence="2" id="KW-1185">Reference proteome</keyword>
<evidence type="ECO:0000313" key="2">
    <source>
        <dbReference type="Proteomes" id="UP000499080"/>
    </source>
</evidence>
<gene>
    <name evidence="1" type="ORF">AVEN_57780_1</name>
</gene>
<dbReference type="AlphaFoldDB" id="A0A4Y1ZQ73"/>
<dbReference type="EMBL" id="BGPR01152072">
    <property type="protein sequence ID" value="GBL61938.1"/>
    <property type="molecule type" value="Genomic_DNA"/>
</dbReference>
<protein>
    <submittedName>
        <fullName evidence="1">Uncharacterized protein</fullName>
    </submittedName>
</protein>
<name>A0A4Y1ZQ73_ARAVE</name>
<reference evidence="1 2" key="1">
    <citation type="journal article" date="2019" name="Sci. Rep.">
        <title>Orb-weaving spider Araneus ventricosus genome elucidates the spidroin gene catalogue.</title>
        <authorList>
            <person name="Kono N."/>
            <person name="Nakamura H."/>
            <person name="Ohtoshi R."/>
            <person name="Moran D.A.P."/>
            <person name="Shinohara A."/>
            <person name="Yoshida Y."/>
            <person name="Fujiwara M."/>
            <person name="Mori M."/>
            <person name="Tomita M."/>
            <person name="Arakawa K."/>
        </authorList>
    </citation>
    <scope>NUCLEOTIDE SEQUENCE [LARGE SCALE GENOMIC DNA]</scope>
</reference>
<accession>A0A4Y1ZQ73</accession>
<proteinExistence type="predicted"/>